<dbReference type="PIRSF" id="PIRSF004681">
    <property type="entry name" value="UCP004681"/>
    <property type="match status" value="1"/>
</dbReference>
<dbReference type="Gene3D" id="2.60.120.460">
    <property type="entry name" value="YjbQ-like"/>
    <property type="match status" value="1"/>
</dbReference>
<dbReference type="PANTHER" id="PTHR30615:SF8">
    <property type="entry name" value="UPF0047 PROTEIN C4A8.02C"/>
    <property type="match status" value="1"/>
</dbReference>
<dbReference type="PANTHER" id="PTHR30615">
    <property type="entry name" value="UNCHARACTERIZED PROTEIN YJBQ-RELATED"/>
    <property type="match status" value="1"/>
</dbReference>
<dbReference type="SUPFAM" id="SSF111038">
    <property type="entry name" value="YjbQ-like"/>
    <property type="match status" value="1"/>
</dbReference>
<name>A0A2T5C363_9BACT</name>
<comment type="caution">
    <text evidence="2">The sequence shown here is derived from an EMBL/GenBank/DDBJ whole genome shotgun (WGS) entry which is preliminary data.</text>
</comment>
<sequence>MIQQKEIKLPAFRRGYHLITDVVETELAGLPDLPEAGLLHILVKHTSAGITLNENVDPAVRRDFESTMNIIVPENNRIYTHTSEGGDDMPAHIKAALIGCEVTIPITGGKMNLGSWQGIYMCEFRDHGGPRQLVLTVYS</sequence>
<dbReference type="Proteomes" id="UP000243525">
    <property type="component" value="Unassembled WGS sequence"/>
</dbReference>
<dbReference type="InterPro" id="IPR035917">
    <property type="entry name" value="YjbQ-like_sf"/>
</dbReference>
<organism evidence="2 3">
    <name type="scientific">Mangrovibacterium marinum</name>
    <dbReference type="NCBI Taxonomy" id="1639118"/>
    <lineage>
        <taxon>Bacteria</taxon>
        <taxon>Pseudomonadati</taxon>
        <taxon>Bacteroidota</taxon>
        <taxon>Bacteroidia</taxon>
        <taxon>Marinilabiliales</taxon>
        <taxon>Prolixibacteraceae</taxon>
        <taxon>Mangrovibacterium</taxon>
    </lineage>
</organism>
<keyword evidence="3" id="KW-1185">Reference proteome</keyword>
<protein>
    <submittedName>
        <fullName evidence="2">Secondary thiamine-phosphate synthase enzyme</fullName>
    </submittedName>
</protein>
<dbReference type="OrthoDB" id="9801725at2"/>
<dbReference type="AlphaFoldDB" id="A0A2T5C363"/>
<dbReference type="NCBIfam" id="TIGR00149">
    <property type="entry name" value="TIGR00149_YjbQ"/>
    <property type="match status" value="1"/>
</dbReference>
<dbReference type="RefSeq" id="WP_107821607.1">
    <property type="nucleotide sequence ID" value="NZ_OY782574.1"/>
</dbReference>
<dbReference type="Pfam" id="PF01894">
    <property type="entry name" value="YjbQ"/>
    <property type="match status" value="1"/>
</dbReference>
<accession>A0A2T5C363</accession>
<reference evidence="2 3" key="1">
    <citation type="submission" date="2018-04" db="EMBL/GenBank/DDBJ databases">
        <title>Genomic Encyclopedia of Archaeal and Bacterial Type Strains, Phase II (KMG-II): from individual species to whole genera.</title>
        <authorList>
            <person name="Goeker M."/>
        </authorList>
    </citation>
    <scope>NUCLEOTIDE SEQUENCE [LARGE SCALE GENOMIC DNA]</scope>
    <source>
        <strain evidence="2 3">DSM 28823</strain>
    </source>
</reference>
<dbReference type="EMBL" id="QAAD01000005">
    <property type="protein sequence ID" value="PTN09198.1"/>
    <property type="molecule type" value="Genomic_DNA"/>
</dbReference>
<evidence type="ECO:0000313" key="2">
    <source>
        <dbReference type="EMBL" id="PTN09198.1"/>
    </source>
</evidence>
<dbReference type="InterPro" id="IPR001602">
    <property type="entry name" value="UPF0047_YjbQ-like"/>
</dbReference>
<gene>
    <name evidence="2" type="ORF">C8N47_10538</name>
</gene>
<proteinExistence type="inferred from homology"/>
<comment type="similarity">
    <text evidence="1">Belongs to the UPF0047 family.</text>
</comment>
<evidence type="ECO:0000256" key="1">
    <source>
        <dbReference type="ARBA" id="ARBA00005534"/>
    </source>
</evidence>
<evidence type="ECO:0000313" key="3">
    <source>
        <dbReference type="Proteomes" id="UP000243525"/>
    </source>
</evidence>